<comment type="caution">
    <text evidence="1">The sequence shown here is derived from an EMBL/GenBank/DDBJ whole genome shotgun (WGS) entry which is preliminary data.</text>
</comment>
<dbReference type="Proteomes" id="UP001062846">
    <property type="component" value="Chromosome 5"/>
</dbReference>
<accession>A0ACC0NPG0</accession>
<reference evidence="1" key="1">
    <citation type="submission" date="2022-02" db="EMBL/GenBank/DDBJ databases">
        <title>Plant Genome Project.</title>
        <authorList>
            <person name="Zhang R.-G."/>
        </authorList>
    </citation>
    <scope>NUCLEOTIDE SEQUENCE</scope>
    <source>
        <strain evidence="1">AT1</strain>
    </source>
</reference>
<name>A0ACC0NPG0_RHOML</name>
<evidence type="ECO:0000313" key="1">
    <source>
        <dbReference type="EMBL" id="KAI8554779.1"/>
    </source>
</evidence>
<gene>
    <name evidence="1" type="ORF">RHMOL_Rhmol05G0123300</name>
</gene>
<protein>
    <submittedName>
        <fullName evidence="1">Uncharacterized protein</fullName>
    </submittedName>
</protein>
<evidence type="ECO:0000313" key="2">
    <source>
        <dbReference type="Proteomes" id="UP001062846"/>
    </source>
</evidence>
<keyword evidence="2" id="KW-1185">Reference proteome</keyword>
<proteinExistence type="predicted"/>
<sequence length="117" mass="13307">MSTIGDSPPPPPSDAHPKKKIACINTYDHDSRQSEWYVFDDADHNQPPPSPPYPNFIHYLTPFHDDDDHTEPCTRSHDQAHSHRRNKPDLPLGHYAGPTLYGYTTSLTISISSKWTE</sequence>
<organism evidence="1 2">
    <name type="scientific">Rhododendron molle</name>
    <name type="common">Chinese azalea</name>
    <name type="synonym">Azalea mollis</name>
    <dbReference type="NCBI Taxonomy" id="49168"/>
    <lineage>
        <taxon>Eukaryota</taxon>
        <taxon>Viridiplantae</taxon>
        <taxon>Streptophyta</taxon>
        <taxon>Embryophyta</taxon>
        <taxon>Tracheophyta</taxon>
        <taxon>Spermatophyta</taxon>
        <taxon>Magnoliopsida</taxon>
        <taxon>eudicotyledons</taxon>
        <taxon>Gunneridae</taxon>
        <taxon>Pentapetalae</taxon>
        <taxon>asterids</taxon>
        <taxon>Ericales</taxon>
        <taxon>Ericaceae</taxon>
        <taxon>Ericoideae</taxon>
        <taxon>Rhodoreae</taxon>
        <taxon>Rhododendron</taxon>
    </lineage>
</organism>
<dbReference type="EMBL" id="CM046392">
    <property type="protein sequence ID" value="KAI8554779.1"/>
    <property type="molecule type" value="Genomic_DNA"/>
</dbReference>